<evidence type="ECO:0000259" key="11">
    <source>
        <dbReference type="Pfam" id="PF12678"/>
    </source>
</evidence>
<dbReference type="Proteomes" id="UP000235786">
    <property type="component" value="Unassembled WGS sequence"/>
</dbReference>
<evidence type="ECO:0000256" key="10">
    <source>
        <dbReference type="SAM" id="MobiDB-lite"/>
    </source>
</evidence>
<name>A0A2J6S8C6_HYAVF</name>
<evidence type="ECO:0000256" key="5">
    <source>
        <dbReference type="ARBA" id="ARBA00022723"/>
    </source>
</evidence>
<keyword evidence="6" id="KW-0863">Zinc-finger</keyword>
<organism evidence="12 13">
    <name type="scientific">Hyaloscypha variabilis (strain UAMH 11265 / GT02V1 / F)</name>
    <name type="common">Meliniomyces variabilis</name>
    <dbReference type="NCBI Taxonomy" id="1149755"/>
    <lineage>
        <taxon>Eukaryota</taxon>
        <taxon>Fungi</taxon>
        <taxon>Dikarya</taxon>
        <taxon>Ascomycota</taxon>
        <taxon>Pezizomycotina</taxon>
        <taxon>Leotiomycetes</taxon>
        <taxon>Helotiales</taxon>
        <taxon>Hyaloscyphaceae</taxon>
        <taxon>Hyaloscypha</taxon>
        <taxon>Hyaloscypha variabilis</taxon>
    </lineage>
</organism>
<feature type="region of interest" description="Disordered" evidence="10">
    <location>
        <begin position="1"/>
        <end position="28"/>
    </location>
</feature>
<keyword evidence="9" id="KW-0539">Nucleus</keyword>
<evidence type="ECO:0000256" key="7">
    <source>
        <dbReference type="ARBA" id="ARBA00022786"/>
    </source>
</evidence>
<dbReference type="GO" id="GO:0005737">
    <property type="term" value="C:cytoplasm"/>
    <property type="evidence" value="ECO:0007669"/>
    <property type="project" value="UniProtKB-SubCell"/>
</dbReference>
<evidence type="ECO:0000256" key="8">
    <source>
        <dbReference type="ARBA" id="ARBA00022833"/>
    </source>
</evidence>
<keyword evidence="4" id="KW-0963">Cytoplasm</keyword>
<dbReference type="InterPro" id="IPR051031">
    <property type="entry name" value="RING-box_E3_Ubiquitin_Ligase"/>
</dbReference>
<evidence type="ECO:0000256" key="3">
    <source>
        <dbReference type="ARBA" id="ARBA00004906"/>
    </source>
</evidence>
<reference evidence="12 13" key="1">
    <citation type="submission" date="2016-04" db="EMBL/GenBank/DDBJ databases">
        <title>A degradative enzymes factory behind the ericoid mycorrhizal symbiosis.</title>
        <authorList>
            <consortium name="DOE Joint Genome Institute"/>
            <person name="Martino E."/>
            <person name="Morin E."/>
            <person name="Grelet G."/>
            <person name="Kuo A."/>
            <person name="Kohler A."/>
            <person name="Daghino S."/>
            <person name="Barry K."/>
            <person name="Choi C."/>
            <person name="Cichocki N."/>
            <person name="Clum A."/>
            <person name="Copeland A."/>
            <person name="Hainaut M."/>
            <person name="Haridas S."/>
            <person name="Labutti K."/>
            <person name="Lindquist E."/>
            <person name="Lipzen A."/>
            <person name="Khouja H.-R."/>
            <person name="Murat C."/>
            <person name="Ohm R."/>
            <person name="Olson A."/>
            <person name="Spatafora J."/>
            <person name="Veneault-Fourrey C."/>
            <person name="Henrissat B."/>
            <person name="Grigoriev I."/>
            <person name="Martin F."/>
            <person name="Perotto S."/>
        </authorList>
    </citation>
    <scope>NUCLEOTIDE SEQUENCE [LARGE SCALE GENOMIC DNA]</scope>
    <source>
        <strain evidence="12 13">F</strain>
    </source>
</reference>
<dbReference type="GO" id="GO:0008270">
    <property type="term" value="F:zinc ion binding"/>
    <property type="evidence" value="ECO:0007669"/>
    <property type="project" value="UniProtKB-KW"/>
</dbReference>
<evidence type="ECO:0000256" key="2">
    <source>
        <dbReference type="ARBA" id="ARBA00004496"/>
    </source>
</evidence>
<evidence type="ECO:0000256" key="6">
    <source>
        <dbReference type="ARBA" id="ARBA00022771"/>
    </source>
</evidence>
<evidence type="ECO:0000256" key="1">
    <source>
        <dbReference type="ARBA" id="ARBA00004123"/>
    </source>
</evidence>
<dbReference type="AlphaFoldDB" id="A0A2J6S8C6"/>
<comment type="subcellular location">
    <subcellularLocation>
        <location evidence="2">Cytoplasm</location>
    </subcellularLocation>
    <subcellularLocation>
        <location evidence="1">Nucleus</location>
    </subcellularLocation>
</comment>
<gene>
    <name evidence="12" type="ORF">L207DRAFT_550814</name>
</gene>
<sequence>MTDIPLPKGPKAKDSADSAEKPSSSGKKRFEVKKWNAVALWAWDIVVDKCDICHNHIMDLCVECRANQASATSEECTVAWGICNHAFHFHCISRHLKSRQVCPSDGFDWEFQKYSGTVHQDQK</sequence>
<keyword evidence="5" id="KW-0479">Metal-binding</keyword>
<proteinExistence type="predicted"/>
<comment type="pathway">
    <text evidence="3">Protein modification; protein ubiquitination.</text>
</comment>
<dbReference type="GO" id="GO:0016567">
    <property type="term" value="P:protein ubiquitination"/>
    <property type="evidence" value="ECO:0007669"/>
    <property type="project" value="UniProtKB-UniPathway"/>
</dbReference>
<evidence type="ECO:0000313" key="12">
    <source>
        <dbReference type="EMBL" id="PMD47015.1"/>
    </source>
</evidence>
<dbReference type="GO" id="GO:0005634">
    <property type="term" value="C:nucleus"/>
    <property type="evidence" value="ECO:0007669"/>
    <property type="project" value="UniProtKB-SubCell"/>
</dbReference>
<dbReference type="FunFam" id="3.30.40.10:FF:000010">
    <property type="entry name" value="E3 ubiquitin-protein ligase RBX1"/>
    <property type="match status" value="1"/>
</dbReference>
<dbReference type="STRING" id="1149755.A0A2J6S8C6"/>
<feature type="domain" description="Zinc finger RING-H2-type" evidence="11">
    <location>
        <begin position="48"/>
        <end position="105"/>
    </location>
</feature>
<feature type="compositionally biased region" description="Basic and acidic residues" evidence="10">
    <location>
        <begin position="11"/>
        <end position="20"/>
    </location>
</feature>
<dbReference type="Pfam" id="PF12678">
    <property type="entry name" value="zf-rbx1"/>
    <property type="match status" value="1"/>
</dbReference>
<dbReference type="CDD" id="cd16485">
    <property type="entry name" value="mRING-H2-C3H2C2D_RBX1"/>
    <property type="match status" value="1"/>
</dbReference>
<dbReference type="InterPro" id="IPR024766">
    <property type="entry name" value="Znf_RING_H2"/>
</dbReference>
<keyword evidence="8" id="KW-0862">Zinc</keyword>
<evidence type="ECO:0000313" key="13">
    <source>
        <dbReference type="Proteomes" id="UP000235786"/>
    </source>
</evidence>
<evidence type="ECO:0000256" key="4">
    <source>
        <dbReference type="ARBA" id="ARBA00022490"/>
    </source>
</evidence>
<keyword evidence="7" id="KW-0833">Ubl conjugation pathway</keyword>
<dbReference type="PANTHER" id="PTHR11210">
    <property type="entry name" value="RING BOX"/>
    <property type="match status" value="1"/>
</dbReference>
<dbReference type="SUPFAM" id="SSF57850">
    <property type="entry name" value="RING/U-box"/>
    <property type="match status" value="1"/>
</dbReference>
<accession>A0A2J6S8C6</accession>
<dbReference type="InterPro" id="IPR013083">
    <property type="entry name" value="Znf_RING/FYVE/PHD"/>
</dbReference>
<protein>
    <submittedName>
        <fullName evidence="12">RING/U-box</fullName>
    </submittedName>
</protein>
<dbReference type="OrthoDB" id="8962942at2759"/>
<dbReference type="EMBL" id="KZ613938">
    <property type="protein sequence ID" value="PMD47015.1"/>
    <property type="molecule type" value="Genomic_DNA"/>
</dbReference>
<keyword evidence="13" id="KW-1185">Reference proteome</keyword>
<dbReference type="Gene3D" id="3.30.40.10">
    <property type="entry name" value="Zinc/RING finger domain, C3HC4 (zinc finger)"/>
    <property type="match status" value="1"/>
</dbReference>
<evidence type="ECO:0000256" key="9">
    <source>
        <dbReference type="ARBA" id="ARBA00023242"/>
    </source>
</evidence>
<dbReference type="UniPathway" id="UPA00143"/>